<dbReference type="Pfam" id="PF11924">
    <property type="entry name" value="IAT_beta"/>
    <property type="match status" value="1"/>
</dbReference>
<dbReference type="FunFam" id="2.40.160.160:FF:000001">
    <property type="entry name" value="Intimin-like inverse autotransporter SinH"/>
    <property type="match status" value="1"/>
</dbReference>
<evidence type="ECO:0000259" key="3">
    <source>
        <dbReference type="Pfam" id="PF11924"/>
    </source>
</evidence>
<dbReference type="PRINTS" id="PR01369">
    <property type="entry name" value="INTIMIN"/>
</dbReference>
<dbReference type="InterPro" id="IPR051715">
    <property type="entry name" value="Intimin-Invasin_domain"/>
</dbReference>
<evidence type="ECO:0000313" key="4">
    <source>
        <dbReference type="EMBL" id="MBD2799397.1"/>
    </source>
</evidence>
<comment type="caution">
    <text evidence="4">The sequence shown here is derived from an EMBL/GenBank/DDBJ whole genome shotgun (WGS) entry which is preliminary data.</text>
</comment>
<dbReference type="InterPro" id="IPR024519">
    <property type="entry name" value="IAT_beta"/>
</dbReference>
<comment type="similarity">
    <text evidence="1">Belongs to the intimin/invasin family.</text>
</comment>
<dbReference type="GO" id="GO:0009279">
    <property type="term" value="C:cell outer membrane"/>
    <property type="evidence" value="ECO:0007669"/>
    <property type="project" value="TreeGrafter"/>
</dbReference>
<evidence type="ECO:0000256" key="2">
    <source>
        <dbReference type="SAM" id="SignalP"/>
    </source>
</evidence>
<accession>A0AAW3YRE5</accession>
<dbReference type="PANTHER" id="PTHR39576">
    <property type="entry name" value="ATTACHING AND EFFACING PROTEIN HOMOLOG-RELATED-RELATED"/>
    <property type="match status" value="1"/>
</dbReference>
<evidence type="ECO:0000256" key="1">
    <source>
        <dbReference type="ARBA" id="ARBA00010116"/>
    </source>
</evidence>
<protein>
    <submittedName>
        <fullName evidence="4">Inverse autotransporter beta domain-containing protein</fullName>
    </submittedName>
</protein>
<reference evidence="4" key="2">
    <citation type="journal article" date="2024" name="Toxins">
        <title>Genome Sequence Analysis of Native Xenorhabdus Strains Isolated from Entomopathogenic Nematodes in Argentina.</title>
        <authorList>
            <person name="Palma L."/>
            <person name="Frizzo L."/>
            <person name="Kaiser S."/>
            <person name="Berry C."/>
            <person name="Caballero P."/>
            <person name="Bode H.B."/>
            <person name="Del Valle E.E."/>
        </authorList>
    </citation>
    <scope>NUCLEOTIDE SEQUENCE</scope>
    <source>
        <strain evidence="4">M</strain>
    </source>
</reference>
<organism evidence="4">
    <name type="scientific">Xenorhabdus szentirmaii</name>
    <dbReference type="NCBI Taxonomy" id="290112"/>
    <lineage>
        <taxon>Bacteria</taxon>
        <taxon>Pseudomonadati</taxon>
        <taxon>Pseudomonadota</taxon>
        <taxon>Gammaproteobacteria</taxon>
        <taxon>Enterobacterales</taxon>
        <taxon>Morganellaceae</taxon>
        <taxon>Xenorhabdus</taxon>
    </lineage>
</organism>
<reference evidence="4" key="1">
    <citation type="submission" date="2020-09" db="EMBL/GenBank/DDBJ databases">
        <authorList>
            <person name="Palma L."/>
            <person name="Caballero P."/>
            <person name="Berry C."/>
            <person name="Del Valle E."/>
        </authorList>
    </citation>
    <scope>NUCLEOTIDE SEQUENCE</scope>
    <source>
        <strain evidence="4">M</strain>
    </source>
</reference>
<feature type="signal peptide" evidence="2">
    <location>
        <begin position="1"/>
        <end position="30"/>
    </location>
</feature>
<sequence length="1145" mass="127005">MTLYYLKYTRFLVVSILVFLFSFLITNTHANEPVKKAEAHIKNRNDFGKVNAWSDKSNENISEINHDESNTALGSGNSLELNTQDTFTRNIQTAAMVLSSSSSRLTEQAKSYALGTLNGTVSSAAQKWLSQFGTAKINFSLDRKGKLDNGSLDLLLPLYDNKMDWLIFSQLGYRKKESRHTVNIGLGGRYFTSDWMYGLNTFFDHDVTGQNKRLGFGGEAWSDYVKFSANTYWRLSQWHQSPKERDYEERPANGFDLTGEFFLPAYPHIGGKLGYEQYFGDQVSLFNRDTKQKNPSVARLGLSYTPVPLINMAMDYKHASGGRSEILFQTSLNWRFGVPLSAQLSPDNVAAMRTLAGSRYDLVARNNNIVLDYKKKQELQIILPHSISGYSTQPKSIEVQITPERAIKHITWRAEEGFTKNGGEIPNISKNNAIEIVLPKYIHSGINRYPIYAVAEEESGRQSRATEMFVIVEPFVVKEKPQHITVDGKSAHALAATITYGQPNNPALPDTVIPEVEWTVELPEGSSPEQKKGIKLLKSSGTTNSKGQLMVTVTSTEPVKNAVVYLEMGGMPKQKIATISFSHIQPQPEYTIDSMTVSPKGPVALGNKNDFYTFTAIILGSDGQRLKNTTVGANWRLEPENNNVQLKGGDTTDDEGRLIATLSNITQKPAEMRAGLRIGTGEETLSEPVAFVNADKQTIKIKSLVVDSDQALEATGENKFTFTAIVVDEAGKPVTDSQLIAPVWAVEKGVPGMKLTAGSLKPNNKGELTATVSSTQEIKDAQLSLSLQDNIKVLSPLFTFIPAKSVNIQLRDEISVSPEGPVEANERDAYHYKALVVDPANGQPMHNWSFEEVEWSIKDNKLPNDLIFKEIQKTTDAEGYLTASLVSKVGVNDVTAQINVNKKYDKIAKTKVSFRAIPQFSGLELVSGHGHYVYIPATEQEKPYNVHDGLVVKLTKGSSDFPEPLFGRHIEYKSSNDKVVKVLSSGNIIFPAESFTTSQGITTVTATVTNPDTGAIDIYEYRFNPQRYVFNPHVGSSGLVKLGDDSRNGKCETLDGQYSWGRTASSMTDREVGISASTEIHHSLQYEYQDFPGYGFLPYETGENENIKIADSNNPSHFFLYDYNKRNQIDSDPNGMGRLLCKLSG</sequence>
<dbReference type="GO" id="GO:0007155">
    <property type="term" value="P:cell adhesion"/>
    <property type="evidence" value="ECO:0007669"/>
    <property type="project" value="InterPro"/>
</dbReference>
<dbReference type="PANTHER" id="PTHR39576:SF2">
    <property type="entry name" value="ATTACHING AND EFFACING PROTEIN HOMOLOG-RELATED"/>
    <property type="match status" value="1"/>
</dbReference>
<dbReference type="EMBL" id="JACXBF010000075">
    <property type="protein sequence ID" value="MBD2799397.1"/>
    <property type="molecule type" value="Genomic_DNA"/>
</dbReference>
<dbReference type="InterPro" id="IPR038177">
    <property type="entry name" value="IAT_beta_sf"/>
</dbReference>
<dbReference type="InterPro" id="IPR003535">
    <property type="entry name" value="Intimin/invasin_bac"/>
</dbReference>
<keyword evidence="2" id="KW-0732">Signal</keyword>
<name>A0AAW3YRE5_9GAMM</name>
<feature type="chain" id="PRO_5043385942" evidence="2">
    <location>
        <begin position="31"/>
        <end position="1145"/>
    </location>
</feature>
<dbReference type="AlphaFoldDB" id="A0AAW3YRE5"/>
<dbReference type="Proteomes" id="UP001193920">
    <property type="component" value="Unassembled WGS sequence"/>
</dbReference>
<dbReference type="Gene3D" id="2.40.160.160">
    <property type="entry name" value="Inverse autotransporter, beta-domain"/>
    <property type="match status" value="1"/>
</dbReference>
<gene>
    <name evidence="4" type="ORF">ID854_02705</name>
</gene>
<dbReference type="Gene3D" id="2.60.40.10">
    <property type="entry name" value="Immunoglobulins"/>
    <property type="match status" value="3"/>
</dbReference>
<proteinExistence type="inferred from homology"/>
<dbReference type="InterPro" id="IPR013783">
    <property type="entry name" value="Ig-like_fold"/>
</dbReference>
<dbReference type="RefSeq" id="WP_323868345.1">
    <property type="nucleotide sequence ID" value="NZ_JACXBF010000075.1"/>
</dbReference>
<feature type="domain" description="Inverse autotransporter beta-domain" evidence="3">
    <location>
        <begin position="102"/>
        <end position="367"/>
    </location>
</feature>